<dbReference type="SUPFAM" id="SSF49464">
    <property type="entry name" value="Carboxypeptidase regulatory domain-like"/>
    <property type="match status" value="1"/>
</dbReference>
<protein>
    <submittedName>
        <fullName evidence="2">DUF5686 and carboxypeptidase regulatory-like domain-containing protein</fullName>
    </submittedName>
</protein>
<dbReference type="InterPro" id="IPR008969">
    <property type="entry name" value="CarboxyPept-like_regulatory"/>
</dbReference>
<evidence type="ECO:0000313" key="2">
    <source>
        <dbReference type="EMBL" id="MDT0557453.1"/>
    </source>
</evidence>
<evidence type="ECO:0000256" key="1">
    <source>
        <dbReference type="SAM" id="Phobius"/>
    </source>
</evidence>
<keyword evidence="3" id="KW-1185">Reference proteome</keyword>
<dbReference type="Proteomes" id="UP001259492">
    <property type="component" value="Unassembled WGS sequence"/>
</dbReference>
<keyword evidence="1" id="KW-0812">Transmembrane</keyword>
<dbReference type="Pfam" id="PF13715">
    <property type="entry name" value="CarbopepD_reg_2"/>
    <property type="match status" value="1"/>
</dbReference>
<feature type="transmembrane region" description="Helical" evidence="1">
    <location>
        <begin position="6"/>
        <end position="29"/>
    </location>
</feature>
<keyword evidence="1" id="KW-1133">Transmembrane helix</keyword>
<sequence>MSNISMFGALTFITLFQATFLLNYTSIVIEHQSTTMYKAQRYFAITLFFLVSFQTFAQITGIVSNTKNEPLSFVNIFIENTYIGTTSNEDGVYELNVTKTGSYTVVFQYLGFKTVKKQVDIQSFPYQLNAALIEEDISLDEVVINAEENPANIIIRKAIAKRKENQSKIQSYKSNFYSRGLIRIKDAPEKILGEEIGDLGGGLDSTRSGVIYLSETVSKLEFLRPDKLKEKILASKVSGNDNGFSFNNAIDVDYDLYSNTVEIGNQIITPIANNAFGYYRFKLEGVFYDVRGNLINKIKATPRRENDPVFEGYIYIVEDQWTIYAAELDITGIQARIPAVDKIRITQNFSYSESDNIWAKISQNIDFKYGIFGIKGDGRFTAVYSNYEFNPGLTRNNFTREIVSFENEANKKDSTFWNTIRPVPLTTEEITDYIKKDSIQIVRDSKEYKDSVDTVRNKFKLGNIIGGYNYSNSYENWSAGITSPIEAISFNTVQGWNANVGAYYTKGFDENYERYFSIRGNINYGFSDDRLRGSISATYKFNNKSRPFLTLSGGVVTQQFNTSNPISKSLNTGFSLFSEQNFMKIFENSFIQASYSNELFNGFRVNASIGYQRRQALFNTTDQAWYPQDNRDYTSNNPLNENAFGVAPFDTHSIMKLNVLARINFAQNYLSYPNGKFNIQNSKYPTVILGYEKGFSSSISDYDFDQIKIRIRQGLNLADKGRFQYNIRAGKFFNADDIAFVDYQHFNGNQTQIGSGSYLDVFNNLPYYTASTNDSYLEMHAEHDFNGFILGRIPLLKKLNFNLVVGAHALATPGNNPYQEYTIGLDNIGWGKFRFLRIDYVRSYQSGFQSDAILFGLKLF</sequence>
<dbReference type="EMBL" id="JAVRIA010000001">
    <property type="protein sequence ID" value="MDT0557453.1"/>
    <property type="molecule type" value="Genomic_DNA"/>
</dbReference>
<keyword evidence="1" id="KW-0472">Membrane</keyword>
<proteinExistence type="predicted"/>
<dbReference type="Pfam" id="PF18939">
    <property type="entry name" value="DUF5686"/>
    <property type="match status" value="1"/>
</dbReference>
<organism evidence="2 3">
    <name type="scientific">Microcosmobacter mediterraneus</name>
    <dbReference type="NCBI Taxonomy" id="3075607"/>
    <lineage>
        <taxon>Bacteria</taxon>
        <taxon>Pseudomonadati</taxon>
        <taxon>Bacteroidota</taxon>
        <taxon>Flavobacteriia</taxon>
        <taxon>Flavobacteriales</taxon>
        <taxon>Flavobacteriaceae</taxon>
        <taxon>Microcosmobacter</taxon>
    </lineage>
</organism>
<dbReference type="Gene3D" id="2.60.40.1120">
    <property type="entry name" value="Carboxypeptidase-like, regulatory domain"/>
    <property type="match status" value="1"/>
</dbReference>
<comment type="caution">
    <text evidence="2">The sequence shown here is derived from an EMBL/GenBank/DDBJ whole genome shotgun (WGS) entry which is preliminary data.</text>
</comment>
<accession>A0ABU2YH00</accession>
<gene>
    <name evidence="2" type="ORF">RM697_02260</name>
</gene>
<name>A0ABU2YH00_9FLAO</name>
<dbReference type="RefSeq" id="WP_311426220.1">
    <property type="nucleotide sequence ID" value="NZ_JAVRIA010000001.1"/>
</dbReference>
<reference evidence="2 3" key="1">
    <citation type="submission" date="2023-09" db="EMBL/GenBank/DDBJ databases">
        <authorList>
            <person name="Rey-Velasco X."/>
        </authorList>
    </citation>
    <scope>NUCLEOTIDE SEQUENCE [LARGE SCALE GENOMIC DNA]</scope>
    <source>
        <strain evidence="2 3">W332</strain>
    </source>
</reference>
<feature type="transmembrane region" description="Helical" evidence="1">
    <location>
        <begin position="41"/>
        <end position="63"/>
    </location>
</feature>
<evidence type="ECO:0000313" key="3">
    <source>
        <dbReference type="Proteomes" id="UP001259492"/>
    </source>
</evidence>
<dbReference type="InterPro" id="IPR043741">
    <property type="entry name" value="DUF5686"/>
</dbReference>